<evidence type="ECO:0000313" key="2">
    <source>
        <dbReference type="EMBL" id="MBU3843716.1"/>
    </source>
</evidence>
<sequence length="776" mass="83523">MSSNESNDMAVSGASLAAPEADAATKKATEVVAAPTDGDEGQNAASLTKAPSGDAGALAAEAPTTAPAVAAVEVNPADAYAEKERVVVGTTADGYAITEDDIPVTVKASGGRRVFSSVPNNTTVTLGMKHDLQGFFGSVAFASFDDNATEEKSRDAVLEATVSQGREREKAEANAPQRELTVREMLAAQAAVKAQAREQAERSAAAARACEEATTAASTATAQEAETSAPVGASEPLSVATSDHSGESVPAPVAAEYASAVADDTNVQANAVAADAADDDADNNEEEYAAPPLDVFVSAPQSPAVPASALASAPDAPMPEVSTPAYSSEDAVYVPYPQDDAEAVAAYSSYDRDYDIYNDADSAPAEEDAPPLYAFGGAASYGQSGSVVESGAAAFAEFSSQKGKPKVKPPKTTLSLGLRRDLHGFFGNVSLEHKADASYDFMESTTRFEKSRLASREARAQAKAEAQKVAQAEARQKLLQSIQKGQDAREQDAVHNIVDHNPVNEVTRPDYSEDEVNDLTDIYSITLPDNWHDAEEWSPKNERGRGRRPLFRPMSDGFDKLPIEVRERSLKAAFEYICTRYAALKKAKSLEPLLARTPQKSVRGLIRMAAVDELRMRYPTSFVMVFFDELKVSPSTYQRYKEGTLRIFVERPKTKPRPVDRFDLPLNNEPVAPVAAVLFRLISEFENKLSLRHLQIKLKRAGFYLSQDKIKQLIAINQDRLQRFSFLQVSRTKRHEDNGDDLAVLAARQQKRSGRAKSTKKAAAATDAAEAKDEEP</sequence>
<evidence type="ECO:0000256" key="1">
    <source>
        <dbReference type="SAM" id="MobiDB-lite"/>
    </source>
</evidence>
<comment type="caution">
    <text evidence="2">The sequence shown here is derived from an EMBL/GenBank/DDBJ whole genome shotgun (WGS) entry which is preliminary data.</text>
</comment>
<reference evidence="2" key="1">
    <citation type="journal article" date="2021" name="PeerJ">
        <title>Extensive microbial diversity within the chicken gut microbiome revealed by metagenomics and culture.</title>
        <authorList>
            <person name="Gilroy R."/>
            <person name="Ravi A."/>
            <person name="Getino M."/>
            <person name="Pursley I."/>
            <person name="Horton D.L."/>
            <person name="Alikhan N.F."/>
            <person name="Baker D."/>
            <person name="Gharbi K."/>
            <person name="Hall N."/>
            <person name="Watson M."/>
            <person name="Adriaenssens E.M."/>
            <person name="Foster-Nyarko E."/>
            <person name="Jarju S."/>
            <person name="Secka A."/>
            <person name="Antonio M."/>
            <person name="Oren A."/>
            <person name="Chaudhuri R.R."/>
            <person name="La Ragione R."/>
            <person name="Hildebrand F."/>
            <person name="Pallen M.J."/>
        </authorList>
    </citation>
    <scope>NUCLEOTIDE SEQUENCE</scope>
    <source>
        <strain evidence="2">378</strain>
    </source>
</reference>
<evidence type="ECO:0000313" key="3">
    <source>
        <dbReference type="Proteomes" id="UP000733611"/>
    </source>
</evidence>
<dbReference type="AlphaFoldDB" id="A0A948X0T7"/>
<name>A0A948X0T7_9GAMM</name>
<feature type="region of interest" description="Disordered" evidence="1">
    <location>
        <begin position="1"/>
        <end position="60"/>
    </location>
</feature>
<feature type="compositionally biased region" description="Low complexity" evidence="1">
    <location>
        <begin position="217"/>
        <end position="229"/>
    </location>
</feature>
<reference evidence="2" key="2">
    <citation type="submission" date="2021-04" db="EMBL/GenBank/DDBJ databases">
        <authorList>
            <person name="Gilroy R."/>
        </authorList>
    </citation>
    <scope>NUCLEOTIDE SEQUENCE</scope>
    <source>
        <strain evidence="2">378</strain>
    </source>
</reference>
<accession>A0A948X0T7</accession>
<dbReference type="EMBL" id="JAHLFE010000044">
    <property type="protein sequence ID" value="MBU3843716.1"/>
    <property type="molecule type" value="Genomic_DNA"/>
</dbReference>
<feature type="region of interest" description="Disordered" evidence="1">
    <location>
        <begin position="748"/>
        <end position="776"/>
    </location>
</feature>
<feature type="compositionally biased region" description="Low complexity" evidence="1">
    <location>
        <begin position="50"/>
        <end position="60"/>
    </location>
</feature>
<dbReference type="Proteomes" id="UP000733611">
    <property type="component" value="Unassembled WGS sequence"/>
</dbReference>
<feature type="compositionally biased region" description="Basic residues" evidence="1">
    <location>
        <begin position="749"/>
        <end position="760"/>
    </location>
</feature>
<proteinExistence type="predicted"/>
<protein>
    <submittedName>
        <fullName evidence="2">Uncharacterized protein</fullName>
    </submittedName>
</protein>
<organism evidence="2 3">
    <name type="scientific">Candidatus Anaerobiospirillum pullicola</name>
    <dbReference type="NCBI Taxonomy" id="2838451"/>
    <lineage>
        <taxon>Bacteria</taxon>
        <taxon>Pseudomonadati</taxon>
        <taxon>Pseudomonadota</taxon>
        <taxon>Gammaproteobacteria</taxon>
        <taxon>Aeromonadales</taxon>
        <taxon>Succinivibrionaceae</taxon>
        <taxon>Anaerobiospirillum</taxon>
    </lineage>
</organism>
<feature type="region of interest" description="Disordered" evidence="1">
    <location>
        <begin position="217"/>
        <end position="249"/>
    </location>
</feature>
<gene>
    <name evidence="2" type="ORF">H9847_02430</name>
</gene>